<evidence type="ECO:0008006" key="5">
    <source>
        <dbReference type="Google" id="ProtNLM"/>
    </source>
</evidence>
<protein>
    <recommendedName>
        <fullName evidence="5">DUF3618 domain-containing protein</fullName>
    </recommendedName>
</protein>
<accession>A0A845AZX6</accession>
<evidence type="ECO:0000313" key="3">
    <source>
        <dbReference type="EMBL" id="MXP32288.1"/>
    </source>
</evidence>
<sequence>MTTEEKRDALRARIEEGERRLAERDFVAAAKEAGTVATEFVKAHPVASVAGVAILGIMIGAMTRPGRRLGNRAAGLASYATEAGIAYAMGVIDSAGDIADDVKQAGGDKLEDISDTLDRTARKAKREGSHFATTARDAAHDLGRRAGRKAGRTFRDTKSRIAH</sequence>
<keyword evidence="4" id="KW-1185">Reference proteome</keyword>
<dbReference type="RefSeq" id="WP_160779638.1">
    <property type="nucleotide sequence ID" value="NZ_BAAAZF010000001.1"/>
</dbReference>
<dbReference type="AlphaFoldDB" id="A0A845AZX6"/>
<evidence type="ECO:0000313" key="4">
    <source>
        <dbReference type="Proteomes" id="UP000446786"/>
    </source>
</evidence>
<evidence type="ECO:0000256" key="1">
    <source>
        <dbReference type="SAM" id="MobiDB-lite"/>
    </source>
</evidence>
<name>A0A845AZX6_9SPHN</name>
<reference evidence="3 4" key="1">
    <citation type="submission" date="2019-12" db="EMBL/GenBank/DDBJ databases">
        <title>Genomic-based taxomic classification of the family Erythrobacteraceae.</title>
        <authorList>
            <person name="Xu L."/>
        </authorList>
    </citation>
    <scope>NUCLEOTIDE SEQUENCE [LARGE SCALE GENOMIC DNA]</scope>
    <source>
        <strain evidence="3 4">JCM 16677</strain>
    </source>
</reference>
<keyword evidence="2" id="KW-0472">Membrane</keyword>
<dbReference type="Proteomes" id="UP000446786">
    <property type="component" value="Unassembled WGS sequence"/>
</dbReference>
<dbReference type="OrthoDB" id="7392179at2"/>
<feature type="compositionally biased region" description="Basic and acidic residues" evidence="1">
    <location>
        <begin position="153"/>
        <end position="163"/>
    </location>
</feature>
<evidence type="ECO:0000256" key="2">
    <source>
        <dbReference type="SAM" id="Phobius"/>
    </source>
</evidence>
<dbReference type="EMBL" id="WTYE01000001">
    <property type="protein sequence ID" value="MXP32288.1"/>
    <property type="molecule type" value="Genomic_DNA"/>
</dbReference>
<keyword evidence="2" id="KW-1133">Transmembrane helix</keyword>
<feature type="region of interest" description="Disordered" evidence="1">
    <location>
        <begin position="122"/>
        <end position="163"/>
    </location>
</feature>
<comment type="caution">
    <text evidence="3">The sequence shown here is derived from an EMBL/GenBank/DDBJ whole genome shotgun (WGS) entry which is preliminary data.</text>
</comment>
<keyword evidence="2" id="KW-0812">Transmembrane</keyword>
<proteinExistence type="predicted"/>
<feature type="transmembrane region" description="Helical" evidence="2">
    <location>
        <begin position="43"/>
        <end position="62"/>
    </location>
</feature>
<gene>
    <name evidence="3" type="ORF">GRI94_10710</name>
</gene>
<organism evidence="3 4">
    <name type="scientific">Parerythrobacter jejuensis</name>
    <dbReference type="NCBI Taxonomy" id="795812"/>
    <lineage>
        <taxon>Bacteria</taxon>
        <taxon>Pseudomonadati</taxon>
        <taxon>Pseudomonadota</taxon>
        <taxon>Alphaproteobacteria</taxon>
        <taxon>Sphingomonadales</taxon>
        <taxon>Erythrobacteraceae</taxon>
        <taxon>Parerythrobacter</taxon>
    </lineage>
</organism>